<dbReference type="Pfam" id="PF00890">
    <property type="entry name" value="FAD_binding_2"/>
    <property type="match status" value="1"/>
</dbReference>
<dbReference type="InterPro" id="IPR003953">
    <property type="entry name" value="FAD-dep_OxRdtase_2_FAD-bd"/>
</dbReference>
<dbReference type="Gene3D" id="3.50.50.60">
    <property type="entry name" value="FAD/NAD(P)-binding domain"/>
    <property type="match status" value="2"/>
</dbReference>
<dbReference type="PANTHER" id="PTHR43400:SF10">
    <property type="entry name" value="3-OXOSTEROID 1-DEHYDROGENASE"/>
    <property type="match status" value="1"/>
</dbReference>
<proteinExistence type="predicted"/>
<organism evidence="6 7">
    <name type="scientific">Rhodococcus spelaei</name>
    <dbReference type="NCBI Taxonomy" id="2546320"/>
    <lineage>
        <taxon>Bacteria</taxon>
        <taxon>Bacillati</taxon>
        <taxon>Actinomycetota</taxon>
        <taxon>Actinomycetes</taxon>
        <taxon>Mycobacteriales</taxon>
        <taxon>Nocardiaceae</taxon>
        <taxon>Rhodococcus</taxon>
    </lineage>
</organism>
<dbReference type="InterPro" id="IPR036188">
    <property type="entry name" value="FAD/NAD-bd_sf"/>
</dbReference>
<keyword evidence="7" id="KW-1185">Reference proteome</keyword>
<gene>
    <name evidence="6" type="ORF">FK531_03425</name>
</gene>
<comment type="caution">
    <text evidence="6">The sequence shown here is derived from an EMBL/GenBank/DDBJ whole genome shotgun (WGS) entry which is preliminary data.</text>
</comment>
<evidence type="ECO:0000256" key="1">
    <source>
        <dbReference type="ARBA" id="ARBA00001974"/>
    </source>
</evidence>
<dbReference type="Gene3D" id="3.90.700.10">
    <property type="entry name" value="Succinate dehydrogenase/fumarate reductase flavoprotein, catalytic domain"/>
    <property type="match status" value="1"/>
</dbReference>
<evidence type="ECO:0000313" key="7">
    <source>
        <dbReference type="Proteomes" id="UP000316256"/>
    </source>
</evidence>
<dbReference type="Proteomes" id="UP000316256">
    <property type="component" value="Unassembled WGS sequence"/>
</dbReference>
<name>A0A541BS64_9NOCA</name>
<dbReference type="NCBIfam" id="NF005511">
    <property type="entry name" value="PRK07121.1-4"/>
    <property type="match status" value="1"/>
</dbReference>
<protein>
    <submittedName>
        <fullName evidence="6">FAD-binding protein</fullName>
    </submittedName>
</protein>
<dbReference type="AlphaFoldDB" id="A0A541BS64"/>
<evidence type="ECO:0000256" key="3">
    <source>
        <dbReference type="ARBA" id="ARBA00022827"/>
    </source>
</evidence>
<dbReference type="EMBL" id="VIGH01000001">
    <property type="protein sequence ID" value="TQF75109.1"/>
    <property type="molecule type" value="Genomic_DNA"/>
</dbReference>
<dbReference type="InterPro" id="IPR050315">
    <property type="entry name" value="FAD-oxidoreductase_2"/>
</dbReference>
<evidence type="ECO:0000313" key="6">
    <source>
        <dbReference type="EMBL" id="TQF75109.1"/>
    </source>
</evidence>
<accession>A0A541BS64</accession>
<dbReference type="PANTHER" id="PTHR43400">
    <property type="entry name" value="FUMARATE REDUCTASE"/>
    <property type="match status" value="1"/>
</dbReference>
<comment type="cofactor">
    <cofactor evidence="1">
        <name>FAD</name>
        <dbReference type="ChEBI" id="CHEBI:57692"/>
    </cofactor>
</comment>
<dbReference type="InterPro" id="IPR027477">
    <property type="entry name" value="Succ_DH/fumarate_Rdtase_cat_sf"/>
</dbReference>
<feature type="domain" description="FAD-dependent oxidoreductase 2 FAD-binding" evidence="5">
    <location>
        <begin position="43"/>
        <end position="534"/>
    </location>
</feature>
<dbReference type="GO" id="GO:0033765">
    <property type="term" value="F:steroid dehydrogenase activity, acting on the CH-CH group of donors"/>
    <property type="evidence" value="ECO:0007669"/>
    <property type="project" value="UniProtKB-ARBA"/>
</dbReference>
<evidence type="ECO:0000256" key="4">
    <source>
        <dbReference type="ARBA" id="ARBA00023002"/>
    </source>
</evidence>
<dbReference type="GO" id="GO:0008202">
    <property type="term" value="P:steroid metabolic process"/>
    <property type="evidence" value="ECO:0007669"/>
    <property type="project" value="UniProtKB-ARBA"/>
</dbReference>
<dbReference type="OrthoDB" id="337830at2"/>
<keyword evidence="3" id="KW-0274">FAD</keyword>
<reference evidence="6 7" key="1">
    <citation type="submission" date="2019-06" db="EMBL/GenBank/DDBJ databases">
        <title>Rhodococcus spaelei sp. nov., isolated from a cave.</title>
        <authorList>
            <person name="Lee S.D."/>
        </authorList>
    </citation>
    <scope>NUCLEOTIDE SEQUENCE [LARGE SCALE GENOMIC DNA]</scope>
    <source>
        <strain evidence="6 7">C9-5</strain>
    </source>
</reference>
<keyword evidence="2" id="KW-0285">Flavoprotein</keyword>
<dbReference type="SUPFAM" id="SSF51905">
    <property type="entry name" value="FAD/NAD(P)-binding domain"/>
    <property type="match status" value="1"/>
</dbReference>
<evidence type="ECO:0000256" key="2">
    <source>
        <dbReference type="ARBA" id="ARBA00022630"/>
    </source>
</evidence>
<dbReference type="SUPFAM" id="SSF56425">
    <property type="entry name" value="Succinate dehydrogenase/fumarate reductase flavoprotein, catalytic domain"/>
    <property type="match status" value="1"/>
</dbReference>
<evidence type="ECO:0000259" key="5">
    <source>
        <dbReference type="Pfam" id="PF00890"/>
    </source>
</evidence>
<sequence>MWASVHAFCQEVLPGSAVRSGRKRNTLQLEEGRSAVGWDLSADVVVVGVGVAGASAALEALAAGADVIALDRFAGGGASTISGGIVYAGGGTRIQRDAGIEDTPDAMYAYLSREVGDAVRPATLRRFCDESPAMIEWLAGHGVPFEGSLCPYKTSYPTDRHYLYFSGSEAAGGFRDVAAPAPRGHRAKGKGTSGKKLYRPLIDSALANGLRLEQQTRAVRLLTDDDGAVIGVECMSLRAAPKRVRARHARLSALSAKPGIYYPPMRKVLQKQVERLEATYARPIRIQARSGVILSAGGFIANRDMVAQHGPRYRGGLALGTAGDDGSGIFMGTDVGAATDKLSNISAWRFIVPPSAFLGSLLVNRKGDRMVDESRYGAALGHAMIAEHEGKGWLVADADLVAQARAQLGSQTNWFQRIQSETMMRIDRTTGATLEELADKVGIDPVGLVATVAAHNEAIAAGTPDPMGKPDDFRRTVGAGPYSLFDVSLKKSLTNPLPMLTLGGLVVDEESGVVQTADGAAIDGLYAAGRTAVGICSNSYVSGLSLADCVFSGRRAAAHAARRGVARSESASTA</sequence>
<keyword evidence="4" id="KW-0560">Oxidoreductase</keyword>